<dbReference type="AlphaFoldDB" id="A0A4R3K429"/>
<gene>
    <name evidence="1" type="ORF">EDC37_11559</name>
</gene>
<dbReference type="EMBL" id="SMAA01000015">
    <property type="protein sequence ID" value="TCS77514.1"/>
    <property type="molecule type" value="Genomic_DNA"/>
</dbReference>
<name>A0A4R3K429_9FIRM</name>
<organism evidence="1 2">
    <name type="scientific">Pectinatus cerevisiiphilus</name>
    <dbReference type="NCBI Taxonomy" id="86956"/>
    <lineage>
        <taxon>Bacteria</taxon>
        <taxon>Bacillati</taxon>
        <taxon>Bacillota</taxon>
        <taxon>Negativicutes</taxon>
        <taxon>Selenomonadales</taxon>
        <taxon>Selenomonadaceae</taxon>
        <taxon>Pectinatus</taxon>
    </lineage>
</organism>
<protein>
    <submittedName>
        <fullName evidence="1">Uncharacterized protein</fullName>
    </submittedName>
</protein>
<dbReference type="Proteomes" id="UP000295188">
    <property type="component" value="Unassembled WGS sequence"/>
</dbReference>
<accession>A0A4R3K429</accession>
<evidence type="ECO:0000313" key="1">
    <source>
        <dbReference type="EMBL" id="TCS77514.1"/>
    </source>
</evidence>
<evidence type="ECO:0000313" key="2">
    <source>
        <dbReference type="Proteomes" id="UP000295188"/>
    </source>
</evidence>
<keyword evidence="2" id="KW-1185">Reference proteome</keyword>
<proteinExistence type="predicted"/>
<comment type="caution">
    <text evidence="1">The sequence shown here is derived from an EMBL/GenBank/DDBJ whole genome shotgun (WGS) entry which is preliminary data.</text>
</comment>
<sequence>MKRFPIILMTIGLMFLFVATTSAKENLSLLNADSNYAEMTFPPNNDRTKVLVGAATKYYVSKDSIKTISEENGTKTIKADVIGIIVPMVSPKYQSVSYYKINLILSYDKDGKMTKALPAFYQCDVNGNIKNTESGPALSSSKSRLRYDLFEMKMIDSISEFVWNNSSK</sequence>
<dbReference type="RefSeq" id="WP_132550861.1">
    <property type="nucleotide sequence ID" value="NZ_SMAA01000015.1"/>
</dbReference>
<reference evidence="1 2" key="1">
    <citation type="submission" date="2019-03" db="EMBL/GenBank/DDBJ databases">
        <title>Genomic Encyclopedia of Type Strains, Phase IV (KMG-IV): sequencing the most valuable type-strain genomes for metagenomic binning, comparative biology and taxonomic classification.</title>
        <authorList>
            <person name="Goeker M."/>
        </authorList>
    </citation>
    <scope>NUCLEOTIDE SEQUENCE [LARGE SCALE GENOMIC DNA]</scope>
    <source>
        <strain evidence="1 2">DSM 20467</strain>
    </source>
</reference>